<dbReference type="FunFam" id="1.20.1250.20:FF:000057">
    <property type="entry name" value="MFS general substrate transporter"/>
    <property type="match status" value="1"/>
</dbReference>
<dbReference type="AlphaFoldDB" id="A0A100ISY0"/>
<dbReference type="VEuPathDB" id="FungiDB:ASPNIDRAFT2_1008733"/>
<feature type="transmembrane region" description="Helical" evidence="7">
    <location>
        <begin position="46"/>
        <end position="63"/>
    </location>
</feature>
<comment type="caution">
    <text evidence="8">The sequence shown here is derived from an EMBL/GenBank/DDBJ whole genome shotgun (WGS) entry which is preliminary data.</text>
</comment>
<dbReference type="OrthoDB" id="2250022at2759"/>
<feature type="transmembrane region" description="Helical" evidence="7">
    <location>
        <begin position="391"/>
        <end position="412"/>
    </location>
</feature>
<dbReference type="Gene3D" id="1.20.1250.20">
    <property type="entry name" value="MFS general substrate transporter like domains"/>
    <property type="match status" value="1"/>
</dbReference>
<evidence type="ECO:0000256" key="6">
    <source>
        <dbReference type="ARBA" id="ARBA00023136"/>
    </source>
</evidence>
<dbReference type="VEuPathDB" id="FungiDB:An16g00130"/>
<organism evidence="8 9">
    <name type="scientific">Aspergillus niger</name>
    <dbReference type="NCBI Taxonomy" id="5061"/>
    <lineage>
        <taxon>Eukaryota</taxon>
        <taxon>Fungi</taxon>
        <taxon>Dikarya</taxon>
        <taxon>Ascomycota</taxon>
        <taxon>Pezizomycotina</taxon>
        <taxon>Eurotiomycetes</taxon>
        <taxon>Eurotiomycetidae</taxon>
        <taxon>Eurotiales</taxon>
        <taxon>Aspergillaceae</taxon>
        <taxon>Aspergillus</taxon>
        <taxon>Aspergillus subgen. Circumdati</taxon>
    </lineage>
</organism>
<dbReference type="EMBL" id="BCMY01000022">
    <property type="protein sequence ID" value="GAQ46737.1"/>
    <property type="molecule type" value="Genomic_DNA"/>
</dbReference>
<feature type="transmembrane region" description="Helical" evidence="7">
    <location>
        <begin position="116"/>
        <end position="136"/>
    </location>
</feature>
<dbReference type="Proteomes" id="UP000068243">
    <property type="component" value="Unassembled WGS sequence"/>
</dbReference>
<proteinExistence type="inferred from homology"/>
<feature type="transmembrane region" description="Helical" evidence="7">
    <location>
        <begin position="358"/>
        <end position="379"/>
    </location>
</feature>
<dbReference type="FunFam" id="1.20.1250.20:FF:000013">
    <property type="entry name" value="MFS general substrate transporter"/>
    <property type="match status" value="1"/>
</dbReference>
<dbReference type="PANTHER" id="PTHR43791:SF92">
    <property type="entry name" value="AGL026WP"/>
    <property type="match status" value="1"/>
</dbReference>
<dbReference type="SUPFAM" id="SSF103473">
    <property type="entry name" value="MFS general substrate transporter"/>
    <property type="match status" value="1"/>
</dbReference>
<dbReference type="GO" id="GO:0016020">
    <property type="term" value="C:membrane"/>
    <property type="evidence" value="ECO:0007669"/>
    <property type="project" value="UniProtKB-SubCell"/>
</dbReference>
<keyword evidence="5 7" id="KW-1133">Transmembrane helix</keyword>
<evidence type="ECO:0000256" key="5">
    <source>
        <dbReference type="ARBA" id="ARBA00022989"/>
    </source>
</evidence>
<dbReference type="VEuPathDB" id="FungiDB:ATCC64974_15080"/>
<dbReference type="InterPro" id="IPR036259">
    <property type="entry name" value="MFS_trans_sf"/>
</dbReference>
<evidence type="ECO:0000256" key="2">
    <source>
        <dbReference type="ARBA" id="ARBA00008335"/>
    </source>
</evidence>
<dbReference type="InterPro" id="IPR011701">
    <property type="entry name" value="MFS"/>
</dbReference>
<dbReference type="OMA" id="AGYVLMQ"/>
<evidence type="ECO:0000256" key="7">
    <source>
        <dbReference type="SAM" id="Phobius"/>
    </source>
</evidence>
<reference evidence="9" key="1">
    <citation type="journal article" date="2016" name="Genome Announc.">
        <title>Draft genome sequence of Aspergillus niger strain An76.</title>
        <authorList>
            <person name="Gong W."/>
            <person name="Cheng Z."/>
            <person name="Zhang H."/>
            <person name="Liu L."/>
            <person name="Gao P."/>
            <person name="Wang L."/>
        </authorList>
    </citation>
    <scope>NUCLEOTIDE SEQUENCE [LARGE SCALE GENOMIC DNA]</scope>
    <source>
        <strain evidence="9">An76</strain>
    </source>
</reference>
<evidence type="ECO:0000313" key="8">
    <source>
        <dbReference type="EMBL" id="GAQ46737.1"/>
    </source>
</evidence>
<feature type="transmembrane region" description="Helical" evidence="7">
    <location>
        <begin position="301"/>
        <end position="319"/>
    </location>
</feature>
<feature type="transmembrane region" description="Helical" evidence="7">
    <location>
        <begin position="267"/>
        <end position="289"/>
    </location>
</feature>
<comment type="subcellular location">
    <subcellularLocation>
        <location evidence="1">Membrane</location>
        <topology evidence="1">Multi-pass membrane protein</topology>
    </subcellularLocation>
</comment>
<dbReference type="GO" id="GO:0022857">
    <property type="term" value="F:transmembrane transporter activity"/>
    <property type="evidence" value="ECO:0007669"/>
    <property type="project" value="InterPro"/>
</dbReference>
<keyword evidence="6 7" id="KW-0472">Membrane</keyword>
<gene>
    <name evidence="8" type="ORF">ABL_09398</name>
</gene>
<dbReference type="VEuPathDB" id="FungiDB:M747DRAFT_249366"/>
<feature type="transmembrane region" description="Helical" evidence="7">
    <location>
        <begin position="142"/>
        <end position="163"/>
    </location>
</feature>
<accession>A0A100ISY0</accession>
<evidence type="ECO:0000313" key="9">
    <source>
        <dbReference type="Proteomes" id="UP000068243"/>
    </source>
</evidence>
<keyword evidence="4 7" id="KW-0812">Transmembrane</keyword>
<dbReference type="Pfam" id="PF07690">
    <property type="entry name" value="MFS_1"/>
    <property type="match status" value="1"/>
</dbReference>
<evidence type="ECO:0000256" key="3">
    <source>
        <dbReference type="ARBA" id="ARBA00022448"/>
    </source>
</evidence>
<dbReference type="PANTHER" id="PTHR43791">
    <property type="entry name" value="PERMEASE-RELATED"/>
    <property type="match status" value="1"/>
</dbReference>
<sequence>MDHKSVEHTEFVSSGKGGVEPDRLTPARIMTPEQFALAERKLKKKLDLRLLLCVWVIFVMNYLDRNNISAAKIAGIEGSLGLSSTHYATAVALLFAGYVLMQIPSNIFLANLRPSLYIPSVMVIWGMLSALVGVVHNAAGLYALRFLLGFVEAAFYPGALFLISSWYKRSEMGVRSAFLFSGSQLGSAFSGLIGAGITSERAVAEWRLIADAGQVDEDDERWSYGFQMAFSDWRLYAFALIFLCIQVASATSNFFPAVVKTLGFSTVNTLLLTVPPYMVALVISIANNWSADRLRNSSFHAIWPLSVAIAGFIIAAATLNTGARYFAMILMVAGGHGSNAVVLAWTQKTMLRPRIKRASAVAFVNAFGNLSQIFSSYFYPDSSAPRYVTAMAANSAFSLGAIVLALFMRFVLLRANRRIDMGESTVTEEMRGHSQREIAGVSDEERIARREGFRYIA</sequence>
<evidence type="ECO:0000256" key="1">
    <source>
        <dbReference type="ARBA" id="ARBA00004141"/>
    </source>
</evidence>
<protein>
    <submittedName>
        <fullName evidence="8">MFS transporter</fullName>
    </submittedName>
</protein>
<keyword evidence="3" id="KW-0813">Transport</keyword>
<feature type="transmembrane region" description="Helical" evidence="7">
    <location>
        <begin position="235"/>
        <end position="255"/>
    </location>
</feature>
<name>A0A100ISY0_ASPNG</name>
<comment type="similarity">
    <text evidence="2">Belongs to the major facilitator superfamily.</text>
</comment>
<feature type="transmembrane region" description="Helical" evidence="7">
    <location>
        <begin position="87"/>
        <end position="109"/>
    </location>
</feature>
<evidence type="ECO:0000256" key="4">
    <source>
        <dbReference type="ARBA" id="ARBA00022692"/>
    </source>
</evidence>